<keyword evidence="16" id="KW-1185">Reference proteome</keyword>
<dbReference type="InterPro" id="IPR045357">
    <property type="entry name" value="Aminopeptidase_N-like_N"/>
</dbReference>
<dbReference type="SUPFAM" id="SSF63737">
    <property type="entry name" value="Leukotriene A4 hydrolase N-terminal domain"/>
    <property type="match status" value="1"/>
</dbReference>
<dbReference type="PANTHER" id="PTHR11533">
    <property type="entry name" value="PROTEASE M1 ZINC METALLOPROTEASE"/>
    <property type="match status" value="1"/>
</dbReference>
<dbReference type="Gene3D" id="2.60.40.1730">
    <property type="entry name" value="tricorn interacting facor f3 domain"/>
    <property type="match status" value="1"/>
</dbReference>
<dbReference type="InterPro" id="IPR042097">
    <property type="entry name" value="Aminopeptidase_N-like_N_sf"/>
</dbReference>
<evidence type="ECO:0000256" key="6">
    <source>
        <dbReference type="ARBA" id="ARBA00022670"/>
    </source>
</evidence>
<keyword evidence="10" id="KW-0482">Metalloprotease</keyword>
<comment type="similarity">
    <text evidence="3">Belongs to the peptidase M1 family.</text>
</comment>
<dbReference type="Pfam" id="PF01433">
    <property type="entry name" value="Peptidase_M1"/>
    <property type="match status" value="1"/>
</dbReference>
<evidence type="ECO:0000259" key="13">
    <source>
        <dbReference type="Pfam" id="PF01433"/>
    </source>
</evidence>
<dbReference type="InterPro" id="IPR027268">
    <property type="entry name" value="Peptidase_M4/M1_CTD_sf"/>
</dbReference>
<organism evidence="15 16">
    <name type="scientific">Paeniglutamicibacter terrestris</name>
    <dbReference type="NCBI Taxonomy" id="2723403"/>
    <lineage>
        <taxon>Bacteria</taxon>
        <taxon>Bacillati</taxon>
        <taxon>Actinomycetota</taxon>
        <taxon>Actinomycetes</taxon>
        <taxon>Micrococcales</taxon>
        <taxon>Micrococcaceae</taxon>
        <taxon>Paeniglutamicibacter</taxon>
    </lineage>
</organism>
<comment type="caution">
    <text evidence="15">The sequence shown here is derived from an EMBL/GenBank/DDBJ whole genome shotgun (WGS) entry which is preliminary data.</text>
</comment>
<evidence type="ECO:0000256" key="1">
    <source>
        <dbReference type="ARBA" id="ARBA00000098"/>
    </source>
</evidence>
<protein>
    <recommendedName>
        <fullName evidence="5">Aminopeptidase N</fullName>
        <ecNumber evidence="4">3.4.11.2</ecNumber>
    </recommendedName>
    <alternativeName>
        <fullName evidence="11">Alanine aminopeptidase</fullName>
    </alternativeName>
    <alternativeName>
        <fullName evidence="12">Lysyl aminopeptidase</fullName>
    </alternativeName>
</protein>
<evidence type="ECO:0000313" key="15">
    <source>
        <dbReference type="EMBL" id="NKG22527.1"/>
    </source>
</evidence>
<dbReference type="PRINTS" id="PR00756">
    <property type="entry name" value="ALADIPTASE"/>
</dbReference>
<dbReference type="Proteomes" id="UP000746595">
    <property type="component" value="Unassembled WGS sequence"/>
</dbReference>
<keyword evidence="8" id="KW-0378">Hydrolase</keyword>
<evidence type="ECO:0000256" key="4">
    <source>
        <dbReference type="ARBA" id="ARBA00012564"/>
    </source>
</evidence>
<proteinExistence type="inferred from homology"/>
<evidence type="ECO:0000256" key="7">
    <source>
        <dbReference type="ARBA" id="ARBA00022723"/>
    </source>
</evidence>
<evidence type="ECO:0000256" key="11">
    <source>
        <dbReference type="ARBA" id="ARBA00029811"/>
    </source>
</evidence>
<accession>A0ABX1G8F9</accession>
<evidence type="ECO:0000256" key="9">
    <source>
        <dbReference type="ARBA" id="ARBA00022833"/>
    </source>
</evidence>
<evidence type="ECO:0000256" key="12">
    <source>
        <dbReference type="ARBA" id="ARBA00031533"/>
    </source>
</evidence>
<evidence type="ECO:0000313" key="16">
    <source>
        <dbReference type="Proteomes" id="UP000746595"/>
    </source>
</evidence>
<dbReference type="EC" id="3.4.11.2" evidence="4"/>
<evidence type="ECO:0000256" key="3">
    <source>
        <dbReference type="ARBA" id="ARBA00010136"/>
    </source>
</evidence>
<evidence type="ECO:0000256" key="5">
    <source>
        <dbReference type="ARBA" id="ARBA00015611"/>
    </source>
</evidence>
<dbReference type="RefSeq" id="WP_168153290.1">
    <property type="nucleotide sequence ID" value="NZ_JAAWVT010000012.1"/>
</dbReference>
<keyword evidence="9" id="KW-0862">Zinc</keyword>
<comment type="catalytic activity">
    <reaction evidence="1">
        <text>Release of an N-terminal amino acid, Xaa-|-Yaa- from a peptide, amide or arylamide. Xaa is preferably Ala, but may be most amino acids including Pro (slow action). When a terminal hydrophobic residue is followed by a prolyl residue, the two may be released as an intact Xaa-Pro dipeptide.</text>
        <dbReference type="EC" id="3.4.11.2"/>
    </reaction>
</comment>
<comment type="cofactor">
    <cofactor evidence="2">
        <name>Zn(2+)</name>
        <dbReference type="ChEBI" id="CHEBI:29105"/>
    </cofactor>
</comment>
<feature type="domain" description="Peptidase M1 membrane alanine aminopeptidase" evidence="13">
    <location>
        <begin position="255"/>
        <end position="443"/>
    </location>
</feature>
<dbReference type="CDD" id="cd09603">
    <property type="entry name" value="M1_APN_like"/>
    <property type="match status" value="1"/>
</dbReference>
<dbReference type="Pfam" id="PF17900">
    <property type="entry name" value="Peptidase_M1_N"/>
    <property type="match status" value="1"/>
</dbReference>
<keyword evidence="6" id="KW-0645">Protease</keyword>
<name>A0ABX1G8F9_9MICC</name>
<reference evidence="15 16" key="1">
    <citation type="submission" date="2020-04" db="EMBL/GenBank/DDBJ databases">
        <title>Paeniglutamicibacter sp. ANT13_2, a novel actinomycete isolated from sediment in Antarctica.</title>
        <authorList>
            <person name="Sakdapetsiri C."/>
            <person name="Pinyakong O."/>
        </authorList>
    </citation>
    <scope>NUCLEOTIDE SEQUENCE [LARGE SCALE GENOMIC DNA]</scope>
    <source>
        <strain evidence="15 16">ANT13_2</strain>
    </source>
</reference>
<dbReference type="EMBL" id="JAAWVT010000012">
    <property type="protein sequence ID" value="NKG22527.1"/>
    <property type="molecule type" value="Genomic_DNA"/>
</dbReference>
<dbReference type="PANTHER" id="PTHR11533:SF297">
    <property type="entry name" value="AMINOPEPTIDASE N"/>
    <property type="match status" value="1"/>
</dbReference>
<gene>
    <name evidence="15" type="ORF">HED64_17650</name>
</gene>
<evidence type="ECO:0000259" key="14">
    <source>
        <dbReference type="Pfam" id="PF17900"/>
    </source>
</evidence>
<keyword evidence="7" id="KW-0479">Metal-binding</keyword>
<feature type="domain" description="Aminopeptidase N-like N-terminal" evidence="14">
    <location>
        <begin position="33"/>
        <end position="203"/>
    </location>
</feature>
<sequence length="467" mass="51308">MSKTTPVDTTTVPSFIPDPYVPRSGSAHYLVMHYDLDLDCKLGGNRLDGKATITAVATTRLDRISLDFSGLRASRCQVNGTKIAKYTQKSGKLVLHLPSDVAKGEEFSVEIRYGGVPNVRQGIWGEVGWEELTDGVLVAGQPNGAATWFPCNDHPSQKATYRITVNTDAGYRPVSNGQLINRQRRSRGEAWTYEVLEPMATYLATLQIGRYELRALAGSATAASGTGGAHADAPTPVIQRVAANGSQLRRAGSALSDQPRMMETFIEAFGPYPFADYTVVVTQDDLEIPLEAHGLSILGNNHLAPGWEQQRLIAHELSHQWFGNSLTAGTWRDIWLHEGFACYAEWIWSEAAGNLSADERARDAWSRLATLDWDITIGDPGAADMFDDRVYKRGALALHALRLAAGDRAFFAMLRSWVGARRHSTVTCEQFLEHVDAHLPLSVSAADFLRPWLFETALPQLAAEKNA</sequence>
<dbReference type="Gene3D" id="1.10.390.10">
    <property type="entry name" value="Neutral Protease Domain 2"/>
    <property type="match status" value="1"/>
</dbReference>
<dbReference type="InterPro" id="IPR001930">
    <property type="entry name" value="Peptidase_M1"/>
</dbReference>
<evidence type="ECO:0000256" key="10">
    <source>
        <dbReference type="ARBA" id="ARBA00023049"/>
    </source>
</evidence>
<evidence type="ECO:0000256" key="8">
    <source>
        <dbReference type="ARBA" id="ARBA00022801"/>
    </source>
</evidence>
<dbReference type="InterPro" id="IPR014782">
    <property type="entry name" value="Peptidase_M1_dom"/>
</dbReference>
<dbReference type="SUPFAM" id="SSF55486">
    <property type="entry name" value="Metalloproteases ('zincins'), catalytic domain"/>
    <property type="match status" value="1"/>
</dbReference>
<evidence type="ECO:0000256" key="2">
    <source>
        <dbReference type="ARBA" id="ARBA00001947"/>
    </source>
</evidence>
<dbReference type="InterPro" id="IPR050344">
    <property type="entry name" value="Peptidase_M1_aminopeptidases"/>
</dbReference>